<dbReference type="EMBL" id="BJMH01000026">
    <property type="protein sequence ID" value="GEB34727.1"/>
    <property type="molecule type" value="Genomic_DNA"/>
</dbReference>
<dbReference type="PANTHER" id="PTHR39966">
    <property type="entry name" value="BLL2471 PROTEIN-RELATED"/>
    <property type="match status" value="1"/>
</dbReference>
<dbReference type="GO" id="GO:0005886">
    <property type="term" value="C:plasma membrane"/>
    <property type="evidence" value="ECO:0007669"/>
    <property type="project" value="TreeGrafter"/>
</dbReference>
<keyword evidence="3" id="KW-1185">Reference proteome</keyword>
<dbReference type="Pfam" id="PF01814">
    <property type="entry name" value="Hemerythrin"/>
    <property type="match status" value="1"/>
</dbReference>
<protein>
    <recommendedName>
        <fullName evidence="1">Hemerythrin-like domain-containing protein</fullName>
    </recommendedName>
</protein>
<dbReference type="STRING" id="54914.AV540_19290"/>
<comment type="caution">
    <text evidence="2">The sequence shown here is derived from an EMBL/GenBank/DDBJ whole genome shotgun (WGS) entry which is preliminary data.</text>
</comment>
<evidence type="ECO:0000313" key="2">
    <source>
        <dbReference type="EMBL" id="GEB34727.1"/>
    </source>
</evidence>
<evidence type="ECO:0000313" key="3">
    <source>
        <dbReference type="Proteomes" id="UP000316882"/>
    </source>
</evidence>
<organism evidence="2 3">
    <name type="scientific">Brevibacillus parabrevis</name>
    <dbReference type="NCBI Taxonomy" id="54914"/>
    <lineage>
        <taxon>Bacteria</taxon>
        <taxon>Bacillati</taxon>
        <taxon>Bacillota</taxon>
        <taxon>Bacilli</taxon>
        <taxon>Bacillales</taxon>
        <taxon>Paenibacillaceae</taxon>
        <taxon>Brevibacillus</taxon>
    </lineage>
</organism>
<proteinExistence type="predicted"/>
<dbReference type="AlphaFoldDB" id="A0A4Y3PN29"/>
<dbReference type="Gene3D" id="1.20.120.520">
    <property type="entry name" value="nmb1532 protein domain like"/>
    <property type="match status" value="1"/>
</dbReference>
<dbReference type="Proteomes" id="UP000316882">
    <property type="component" value="Unassembled WGS sequence"/>
</dbReference>
<dbReference type="PANTHER" id="PTHR39966:SF1">
    <property type="entry name" value="HEMERYTHRIN-LIKE DOMAIN-CONTAINING PROTEIN"/>
    <property type="match status" value="1"/>
</dbReference>
<dbReference type="InterPro" id="IPR012312">
    <property type="entry name" value="Hemerythrin-like"/>
</dbReference>
<name>A0A4Y3PN29_BREPA</name>
<sequence>MPFGCSMGMTPEENALCAALTQLKTEHGPLVEKMVELQRLATQFVAADAIRKEELLTELQTNANAFIAELEPHSAKEEDVLFTMMAKYVGREAGPIAVMEYEHEQAKRFLNRFLEDGFPDYLQSAVEVLLQHFQKEEQVLFPMAQKLLNEEEKQELLEKIAPQHPERL</sequence>
<gene>
    <name evidence="2" type="ORF">BPA01_43070</name>
</gene>
<reference evidence="2 3" key="1">
    <citation type="submission" date="2019-06" db="EMBL/GenBank/DDBJ databases">
        <title>Whole genome shotgun sequence of Brevibacillus parabrevis NBRC 12334.</title>
        <authorList>
            <person name="Hosoyama A."/>
            <person name="Uohara A."/>
            <person name="Ohji S."/>
            <person name="Ichikawa N."/>
        </authorList>
    </citation>
    <scope>NUCLEOTIDE SEQUENCE [LARGE SCALE GENOMIC DNA]</scope>
    <source>
        <strain evidence="2 3">NBRC 12334</strain>
    </source>
</reference>
<feature type="domain" description="Hemerythrin-like" evidence="1">
    <location>
        <begin position="20"/>
        <end position="144"/>
    </location>
</feature>
<accession>A0A4Y3PN29</accession>
<dbReference type="RefSeq" id="WP_122965462.1">
    <property type="nucleotide sequence ID" value="NZ_BJMH01000026.1"/>
</dbReference>
<evidence type="ECO:0000259" key="1">
    <source>
        <dbReference type="Pfam" id="PF01814"/>
    </source>
</evidence>